<sequence length="279" mass="29744">MTRPSPPPPDPVLALQRALADLALDPDTAAFEADPRAFAAARGLPRADREAFHRFKARLLFYRDGVRAALWEPLEDAYPLTLALLARDGALEACRSAFLASRSCVRPFHRDLAATFLGWLAASGWGQDRWPALLELAHSELVKLLVEHGPDGPLPGHLRPAPGPGDVAVLAPATQVLAYAHRVLEATLDRPEPPPGACRLVAARGPDGAVRWRELTEGATALLVRAQNEPIGEVVAALGLRDGPAALAFLAELRAWGALAGFTDATRLPRGPDADPGLP</sequence>
<organism evidence="2 3">
    <name type="scientific">Mesoterricola sediminis</name>
    <dbReference type="NCBI Taxonomy" id="2927980"/>
    <lineage>
        <taxon>Bacteria</taxon>
        <taxon>Pseudomonadati</taxon>
        <taxon>Acidobacteriota</taxon>
        <taxon>Holophagae</taxon>
        <taxon>Holophagales</taxon>
        <taxon>Holophagaceae</taxon>
        <taxon>Mesoterricola</taxon>
    </lineage>
</organism>
<reference evidence="2" key="1">
    <citation type="journal article" date="2023" name="Int. J. Syst. Evol. Microbiol.">
        <title>Mesoterricola silvestris gen. nov., sp. nov., Mesoterricola sediminis sp. nov., Geothrix oryzae sp. nov., Geothrix edaphica sp. nov., Geothrix rubra sp. nov., and Geothrix limicola sp. nov., six novel members of Acidobacteriota isolated from soils.</title>
        <authorList>
            <person name="Itoh H."/>
            <person name="Sugisawa Y."/>
            <person name="Mise K."/>
            <person name="Xu Z."/>
            <person name="Kuniyasu M."/>
            <person name="Ushijima N."/>
            <person name="Kawano K."/>
            <person name="Kobayashi E."/>
            <person name="Shiratori Y."/>
            <person name="Masuda Y."/>
            <person name="Senoo K."/>
        </authorList>
    </citation>
    <scope>NUCLEOTIDE SEQUENCE</scope>
    <source>
        <strain evidence="2">W786</strain>
    </source>
</reference>
<gene>
    <name evidence="2" type="ORF">METESE_07220</name>
</gene>
<proteinExistence type="predicted"/>
<dbReference type="Gene3D" id="1.10.150.690">
    <property type="entry name" value="DUF2063"/>
    <property type="match status" value="1"/>
</dbReference>
<dbReference type="Pfam" id="PF09836">
    <property type="entry name" value="DUF2063"/>
    <property type="match status" value="1"/>
</dbReference>
<dbReference type="RefSeq" id="WP_316411096.1">
    <property type="nucleotide sequence ID" value="NZ_AP027081.1"/>
</dbReference>
<evidence type="ECO:0000313" key="2">
    <source>
        <dbReference type="EMBL" id="BDU75764.1"/>
    </source>
</evidence>
<feature type="domain" description="Putative DNA-binding" evidence="1">
    <location>
        <begin position="15"/>
        <end position="120"/>
    </location>
</feature>
<dbReference type="EMBL" id="AP027081">
    <property type="protein sequence ID" value="BDU75764.1"/>
    <property type="molecule type" value="Genomic_DNA"/>
</dbReference>
<protein>
    <recommendedName>
        <fullName evidence="1">Putative DNA-binding domain-containing protein</fullName>
    </recommendedName>
</protein>
<keyword evidence="3" id="KW-1185">Reference proteome</keyword>
<dbReference type="InterPro" id="IPR044922">
    <property type="entry name" value="DUF2063_N_sf"/>
</dbReference>
<dbReference type="AlphaFoldDB" id="A0AA48GT86"/>
<accession>A0AA48GT86</accession>
<dbReference type="KEGG" id="msea:METESE_07220"/>
<dbReference type="Proteomes" id="UP001228113">
    <property type="component" value="Chromosome"/>
</dbReference>
<dbReference type="InterPro" id="IPR018640">
    <property type="entry name" value="DUF2063"/>
</dbReference>
<evidence type="ECO:0000259" key="1">
    <source>
        <dbReference type="Pfam" id="PF09836"/>
    </source>
</evidence>
<name>A0AA48GT86_9BACT</name>
<evidence type="ECO:0000313" key="3">
    <source>
        <dbReference type="Proteomes" id="UP001228113"/>
    </source>
</evidence>